<dbReference type="Pfam" id="PF14651">
    <property type="entry name" value="Lipocalin_7"/>
    <property type="match status" value="1"/>
</dbReference>
<evidence type="ECO:0000256" key="1">
    <source>
        <dbReference type="ARBA" id="ARBA00008390"/>
    </source>
</evidence>
<dbReference type="EMBL" id="CAIIXF020000004">
    <property type="protein sequence ID" value="CAH1781470.1"/>
    <property type="molecule type" value="Genomic_DNA"/>
</dbReference>
<dbReference type="SUPFAM" id="SSF50814">
    <property type="entry name" value="Lipocalins"/>
    <property type="match status" value="1"/>
</dbReference>
<reference evidence="2" key="1">
    <citation type="submission" date="2022-03" db="EMBL/GenBank/DDBJ databases">
        <authorList>
            <person name="Martin C."/>
        </authorList>
    </citation>
    <scope>NUCLEOTIDE SEQUENCE</scope>
</reference>
<dbReference type="OrthoDB" id="412780at2759"/>
<dbReference type="Proteomes" id="UP000749559">
    <property type="component" value="Unassembled WGS sequence"/>
</dbReference>
<dbReference type="PRINTS" id="PR00178">
    <property type="entry name" value="FATTYACIDBP"/>
</dbReference>
<keyword evidence="3" id="KW-1185">Reference proteome</keyword>
<dbReference type="Gene3D" id="2.40.128.20">
    <property type="match status" value="1"/>
</dbReference>
<organism evidence="2 3">
    <name type="scientific">Owenia fusiformis</name>
    <name type="common">Polychaete worm</name>
    <dbReference type="NCBI Taxonomy" id="6347"/>
    <lineage>
        <taxon>Eukaryota</taxon>
        <taxon>Metazoa</taxon>
        <taxon>Spiralia</taxon>
        <taxon>Lophotrochozoa</taxon>
        <taxon>Annelida</taxon>
        <taxon>Polychaeta</taxon>
        <taxon>Sedentaria</taxon>
        <taxon>Canalipalpata</taxon>
        <taxon>Sabellida</taxon>
        <taxon>Oweniida</taxon>
        <taxon>Oweniidae</taxon>
        <taxon>Owenia</taxon>
    </lineage>
</organism>
<protein>
    <submittedName>
        <fullName evidence="2">Uncharacterized protein</fullName>
    </submittedName>
</protein>
<evidence type="ECO:0000313" key="3">
    <source>
        <dbReference type="Proteomes" id="UP000749559"/>
    </source>
</evidence>
<name>A0A8J1Y2J5_OWEFU</name>
<proteinExistence type="inferred from homology"/>
<dbReference type="CDD" id="cd00742">
    <property type="entry name" value="FABP"/>
    <property type="match status" value="1"/>
</dbReference>
<comment type="caution">
    <text evidence="2">The sequence shown here is derived from an EMBL/GenBank/DDBJ whole genome shotgun (WGS) entry which is preliminary data.</text>
</comment>
<dbReference type="GO" id="GO:0008289">
    <property type="term" value="F:lipid binding"/>
    <property type="evidence" value="ECO:0007669"/>
    <property type="project" value="UniProtKB-KW"/>
</dbReference>
<comment type="similarity">
    <text evidence="1">Belongs to the calycin superfamily. Fatty-acid binding protein (FABP) family.</text>
</comment>
<dbReference type="InterPro" id="IPR000463">
    <property type="entry name" value="Fatty_acid-bd"/>
</dbReference>
<accession>A0A8J1Y2J5</accession>
<dbReference type="InterPro" id="IPR012674">
    <property type="entry name" value="Calycin"/>
</dbReference>
<dbReference type="InterPro" id="IPR031259">
    <property type="entry name" value="ILBP"/>
</dbReference>
<evidence type="ECO:0000313" key="2">
    <source>
        <dbReference type="EMBL" id="CAH1781470.1"/>
    </source>
</evidence>
<dbReference type="AlphaFoldDB" id="A0A8J1Y2J5"/>
<dbReference type="PANTHER" id="PTHR11955">
    <property type="entry name" value="FATTY ACID BINDING PROTEIN"/>
    <property type="match status" value="1"/>
</dbReference>
<sequence>MAAPIDLSGKWKVGKSENLDAFLTALGVNVAMRKIATNASITQEITQDGNDMTVVMKLPLKTKTTKFTVGSGEFEDETPDGRKIMANAYWEGSSLVVDAKPKDAKEKGLKVVRTIEGDEMHQAMTCDGVTAIRHFSRC</sequence>
<gene>
    <name evidence="2" type="ORF">OFUS_LOCUS8044</name>
</gene>